<dbReference type="Proteomes" id="UP000054937">
    <property type="component" value="Unassembled WGS sequence"/>
</dbReference>
<gene>
    <name evidence="2" type="ORF">PPERSA_01788</name>
</gene>
<organism evidence="2 3">
    <name type="scientific">Pseudocohnilembus persalinus</name>
    <name type="common">Ciliate</name>
    <dbReference type="NCBI Taxonomy" id="266149"/>
    <lineage>
        <taxon>Eukaryota</taxon>
        <taxon>Sar</taxon>
        <taxon>Alveolata</taxon>
        <taxon>Ciliophora</taxon>
        <taxon>Intramacronucleata</taxon>
        <taxon>Oligohymenophorea</taxon>
        <taxon>Scuticociliatia</taxon>
        <taxon>Philasterida</taxon>
        <taxon>Pseudocohnilembidae</taxon>
        <taxon>Pseudocohnilembus</taxon>
    </lineage>
</organism>
<accession>A0A0V0R1C6</accession>
<feature type="compositionally biased region" description="Low complexity" evidence="1">
    <location>
        <begin position="727"/>
        <end position="751"/>
    </location>
</feature>
<reference evidence="2 3" key="1">
    <citation type="journal article" date="2015" name="Sci. Rep.">
        <title>Genome of the facultative scuticociliatosis pathogen Pseudocohnilembus persalinus provides insight into its virulence through horizontal gene transfer.</title>
        <authorList>
            <person name="Xiong J."/>
            <person name="Wang G."/>
            <person name="Cheng J."/>
            <person name="Tian M."/>
            <person name="Pan X."/>
            <person name="Warren A."/>
            <person name="Jiang C."/>
            <person name="Yuan D."/>
            <person name="Miao W."/>
        </authorList>
    </citation>
    <scope>NUCLEOTIDE SEQUENCE [LARGE SCALE GENOMIC DNA]</scope>
    <source>
        <strain evidence="2">36N120E</strain>
    </source>
</reference>
<dbReference type="Pfam" id="PF05742">
    <property type="entry name" value="TANGO2"/>
    <property type="match status" value="1"/>
</dbReference>
<dbReference type="AlphaFoldDB" id="A0A0V0R1C6"/>
<dbReference type="PANTHER" id="PTHR17985">
    <property type="entry name" value="SER/THR-RICH PROTEIN T10 IN DGCR REGION"/>
    <property type="match status" value="1"/>
</dbReference>
<sequence>MCITFFYWNLFNQKNKLNNLFNFIMVFNRDVNLNKKTKPLNVFEEDKNIIGGRDIEGKGTWLGINSMTNILAVLTNYDTENSIKIQEQKYGRGQIVLSFLRTENQIKRDEQIIENMNEILKEKNKFNGFNLLVFNFNSGNCFYICNHYDGDQPKVLRESIYSLSNSDLFTEWPKTKYGEQLFKDLITNENNNENQLEQGLINLAQNNKQFTQNQEDESSMFIDPYFSTEYKNERGTLSTTILFAKKNTEQNNVQLTIKELFYINDQNQIDKKQYKNFKNEEIGFSAALLTQTRNKINQIIFNGEKYDVNQIMQEIYPQLNLMETYEHWQIGILIQQVQYYSKYFSMDFKTLYFKANNDHIEQIFNQFDALKKAAGNQNLVFNKRYEELSSLTALIDPDKFPIFSLIEVIDTQDIVSIWDYKPEYLEKARQNLGFSLKVDKSKLEHHEAGDGVYIQIDTDSEFSELGKVPIGTLVGLVPGIVFDSIKDLDNYHGNNIRENDEYLHRADDTVIDFSSKIYYPNDLANNMTDLKNIIDSRQENNPNDNNNIYSVYGEMINPYAVGHKINHPPKDQSPNVIYQDIYIPIHFFSQQYLQFYPNIRAGKFPENLIKKGKDEINFIDNKTDYLRAVGVFALRDLKDGEELYANYFELNMFDVEEERDWLKRPPPLSPYFTKVEYQNEFSLLARIIDSFLFKKYASLYEQFEQRVQHDPNRHEFETYKQEKLQKQQKNSNLQSENQKVQQGNFFNNKLNQFKKKQKRDEQKK</sequence>
<evidence type="ECO:0000313" key="3">
    <source>
        <dbReference type="Proteomes" id="UP000054937"/>
    </source>
</evidence>
<proteinExistence type="predicted"/>
<evidence type="ECO:0000313" key="2">
    <source>
        <dbReference type="EMBL" id="KRX08327.1"/>
    </source>
</evidence>
<dbReference type="PANTHER" id="PTHR17985:SF8">
    <property type="entry name" value="TRANSPORT AND GOLGI ORGANIZATION PROTEIN 2 HOMOLOG"/>
    <property type="match status" value="1"/>
</dbReference>
<dbReference type="OrthoDB" id="442460at2759"/>
<dbReference type="EMBL" id="LDAU01000066">
    <property type="protein sequence ID" value="KRX08327.1"/>
    <property type="molecule type" value="Genomic_DNA"/>
</dbReference>
<dbReference type="InterPro" id="IPR008551">
    <property type="entry name" value="TANGO2"/>
</dbReference>
<dbReference type="InParanoid" id="A0A0V0R1C6"/>
<evidence type="ECO:0000256" key="1">
    <source>
        <dbReference type="SAM" id="MobiDB-lite"/>
    </source>
</evidence>
<comment type="caution">
    <text evidence="2">The sequence shown here is derived from an EMBL/GenBank/DDBJ whole genome shotgun (WGS) entry which is preliminary data.</text>
</comment>
<protein>
    <submittedName>
        <fullName evidence="2">Uncharacterized protein</fullName>
    </submittedName>
</protein>
<keyword evidence="3" id="KW-1185">Reference proteome</keyword>
<name>A0A0V0R1C6_PSEPJ</name>
<feature type="region of interest" description="Disordered" evidence="1">
    <location>
        <begin position="724"/>
        <end position="764"/>
    </location>
</feature>